<organism evidence="1 2">
    <name type="scientific">Apiospora hydei</name>
    <dbReference type="NCBI Taxonomy" id="1337664"/>
    <lineage>
        <taxon>Eukaryota</taxon>
        <taxon>Fungi</taxon>
        <taxon>Dikarya</taxon>
        <taxon>Ascomycota</taxon>
        <taxon>Pezizomycotina</taxon>
        <taxon>Sordariomycetes</taxon>
        <taxon>Xylariomycetidae</taxon>
        <taxon>Amphisphaeriales</taxon>
        <taxon>Apiosporaceae</taxon>
        <taxon>Apiospora</taxon>
    </lineage>
</organism>
<dbReference type="RefSeq" id="XP_066675318.1">
    <property type="nucleotide sequence ID" value="XM_066805545.1"/>
</dbReference>
<name>A0ABR1XD15_9PEZI</name>
<evidence type="ECO:0000313" key="1">
    <source>
        <dbReference type="EMBL" id="KAK8094545.1"/>
    </source>
</evidence>
<comment type="caution">
    <text evidence="1">The sequence shown here is derived from an EMBL/GenBank/DDBJ whole genome shotgun (WGS) entry which is preliminary data.</text>
</comment>
<sequence length="118" mass="13461">MNTLLRLARLLAGYHFDEGCSKIICEDGTAPQACDVHVHKYAVRQRQETVRADFQVRRDPNWGANLNWSALPVQTGQSREYKRHAIMEERLGNGDAILRCRRYSFGGTVSYTGRYPCA</sequence>
<dbReference type="Proteomes" id="UP001433268">
    <property type="component" value="Unassembled WGS sequence"/>
</dbReference>
<protein>
    <submittedName>
        <fullName evidence="1">Uncharacterized protein</fullName>
    </submittedName>
</protein>
<gene>
    <name evidence="1" type="ORF">PG997_001230</name>
</gene>
<reference evidence="1 2" key="1">
    <citation type="submission" date="2023-01" db="EMBL/GenBank/DDBJ databases">
        <title>Analysis of 21 Apiospora genomes using comparative genomics revels a genus with tremendous synthesis potential of carbohydrate active enzymes and secondary metabolites.</title>
        <authorList>
            <person name="Sorensen T."/>
        </authorList>
    </citation>
    <scope>NUCLEOTIDE SEQUENCE [LARGE SCALE GENOMIC DNA]</scope>
    <source>
        <strain evidence="1 2">CBS 114990</strain>
    </source>
</reference>
<dbReference type="EMBL" id="JAQQWN010000002">
    <property type="protein sequence ID" value="KAK8094545.1"/>
    <property type="molecule type" value="Genomic_DNA"/>
</dbReference>
<dbReference type="GeneID" id="92038605"/>
<evidence type="ECO:0000313" key="2">
    <source>
        <dbReference type="Proteomes" id="UP001433268"/>
    </source>
</evidence>
<accession>A0ABR1XD15</accession>
<keyword evidence="2" id="KW-1185">Reference proteome</keyword>
<proteinExistence type="predicted"/>